<proteinExistence type="predicted"/>
<keyword evidence="1" id="KW-0812">Transmembrane</keyword>
<protein>
    <submittedName>
        <fullName evidence="2">Uncharacterized protein</fullName>
    </submittedName>
</protein>
<organism evidence="2 3">
    <name type="scientific">Brachionus plicatilis</name>
    <name type="common">Marine rotifer</name>
    <name type="synonym">Brachionus muelleri</name>
    <dbReference type="NCBI Taxonomy" id="10195"/>
    <lineage>
        <taxon>Eukaryota</taxon>
        <taxon>Metazoa</taxon>
        <taxon>Spiralia</taxon>
        <taxon>Gnathifera</taxon>
        <taxon>Rotifera</taxon>
        <taxon>Eurotatoria</taxon>
        <taxon>Monogononta</taxon>
        <taxon>Pseudotrocha</taxon>
        <taxon>Ploima</taxon>
        <taxon>Brachionidae</taxon>
        <taxon>Brachionus</taxon>
    </lineage>
</organism>
<dbReference type="AlphaFoldDB" id="A0A3M7PAR9"/>
<keyword evidence="1" id="KW-1133">Transmembrane helix</keyword>
<reference evidence="2 3" key="1">
    <citation type="journal article" date="2018" name="Sci. Rep.">
        <title>Genomic signatures of local adaptation to the degree of environmental predictability in rotifers.</title>
        <authorList>
            <person name="Franch-Gras L."/>
            <person name="Hahn C."/>
            <person name="Garcia-Roger E.M."/>
            <person name="Carmona M.J."/>
            <person name="Serra M."/>
            <person name="Gomez A."/>
        </authorList>
    </citation>
    <scope>NUCLEOTIDE SEQUENCE [LARGE SCALE GENOMIC DNA]</scope>
    <source>
        <strain evidence="2">HYR1</strain>
    </source>
</reference>
<evidence type="ECO:0000256" key="1">
    <source>
        <dbReference type="SAM" id="Phobius"/>
    </source>
</evidence>
<evidence type="ECO:0000313" key="2">
    <source>
        <dbReference type="EMBL" id="RMZ96196.1"/>
    </source>
</evidence>
<feature type="transmembrane region" description="Helical" evidence="1">
    <location>
        <begin position="12"/>
        <end position="32"/>
    </location>
</feature>
<sequence>MPISQNNPEVFSICKSIVAIIGLTAIFITSIYNSSGTSSLARSGNTVNKKLATTEFTTLPHNHGNR</sequence>
<name>A0A3M7PAR9_BRAPC</name>
<accession>A0A3M7PAR9</accession>
<keyword evidence="1" id="KW-0472">Membrane</keyword>
<evidence type="ECO:0000313" key="3">
    <source>
        <dbReference type="Proteomes" id="UP000276133"/>
    </source>
</evidence>
<comment type="caution">
    <text evidence="2">The sequence shown here is derived from an EMBL/GenBank/DDBJ whole genome shotgun (WGS) entry which is preliminary data.</text>
</comment>
<dbReference type="EMBL" id="REGN01012296">
    <property type="protein sequence ID" value="RMZ96196.1"/>
    <property type="molecule type" value="Genomic_DNA"/>
</dbReference>
<keyword evidence="3" id="KW-1185">Reference proteome</keyword>
<dbReference type="Proteomes" id="UP000276133">
    <property type="component" value="Unassembled WGS sequence"/>
</dbReference>
<gene>
    <name evidence="2" type="ORF">BpHYR1_010646</name>
</gene>